<dbReference type="OrthoDB" id="778244at2759"/>
<reference evidence="2" key="1">
    <citation type="journal article" date="2014" name="Nat. Commun.">
        <title>The tobacco genome sequence and its comparison with those of tomato and potato.</title>
        <authorList>
            <person name="Sierro N."/>
            <person name="Battey J.N."/>
            <person name="Ouadi S."/>
            <person name="Bakaher N."/>
            <person name="Bovet L."/>
            <person name="Willig A."/>
            <person name="Goepfert S."/>
            <person name="Peitsch M.C."/>
            <person name="Ivanov N.V."/>
        </authorList>
    </citation>
    <scope>NUCLEOTIDE SEQUENCE [LARGE SCALE GENOMIC DNA]</scope>
</reference>
<accession>A0A1S3YDJ5</accession>
<dbReference type="Proteomes" id="UP000790787">
    <property type="component" value="Chromosome 21"/>
</dbReference>
<proteinExistence type="predicted"/>
<name>A0A1S3YDJ5_TOBAC</name>
<keyword evidence="2" id="KW-1185">Reference proteome</keyword>
<gene>
    <name evidence="3" type="primary">LOC107775144</name>
</gene>
<dbReference type="PaxDb" id="4097-A0A1S3YDJ5"/>
<dbReference type="GeneID" id="107775144"/>
<dbReference type="InterPro" id="IPR053273">
    <property type="entry name" value="CST_Regulator"/>
</dbReference>
<evidence type="ECO:0000256" key="1">
    <source>
        <dbReference type="SAM" id="MobiDB-lite"/>
    </source>
</evidence>
<organism evidence="2 3">
    <name type="scientific">Nicotiana tabacum</name>
    <name type="common">Common tobacco</name>
    <dbReference type="NCBI Taxonomy" id="4097"/>
    <lineage>
        <taxon>Eukaryota</taxon>
        <taxon>Viridiplantae</taxon>
        <taxon>Streptophyta</taxon>
        <taxon>Embryophyta</taxon>
        <taxon>Tracheophyta</taxon>
        <taxon>Spermatophyta</taxon>
        <taxon>Magnoliopsida</taxon>
        <taxon>eudicotyledons</taxon>
        <taxon>Gunneridae</taxon>
        <taxon>Pentapetalae</taxon>
        <taxon>asterids</taxon>
        <taxon>lamiids</taxon>
        <taxon>Solanales</taxon>
        <taxon>Solanaceae</taxon>
        <taxon>Nicotianoideae</taxon>
        <taxon>Nicotianeae</taxon>
        <taxon>Nicotiana</taxon>
    </lineage>
</organism>
<evidence type="ECO:0000313" key="3">
    <source>
        <dbReference type="RefSeq" id="XP_016450316.1"/>
    </source>
</evidence>
<dbReference type="PANTHER" id="PTHR34659">
    <property type="entry name" value="BNAA05G11610D PROTEIN"/>
    <property type="match status" value="1"/>
</dbReference>
<dbReference type="RefSeq" id="XP_016450316.1">
    <property type="nucleotide sequence ID" value="XM_016594830.1"/>
</dbReference>
<sequence length="418" mass="46600">MDMKGISWVGNIYQKFEAMCLEMEEAMYQYLLFILHYFDQLSIHHCNWSHDISQDTVRYVENQVQTVGASVKRFYSDVMLDMHPHCNIGPVKVAAADLSLNPYAHTEINKKLKANLKGHNPRGITKKLIDDTQVIKGKSKNGGVYRRQNVGIKEIVRDSHPPSKKSDAICIVSRDAIKFSSVSKVRGDYEVASDRMAMTSAKASVKGHDSVEAAKEVYNHIMDINVSAAGISSNAAASDTSLSVESVGKNQPDLRNTAAIAGRCMDKELAGETGPDIRSNTHNDEVAREEISESCQERSGSYSSTSPKKYDHLNESDVEIVEQFDELNLEETCVLVEGGRLHIPQGSVKRKSYKKKLREVFSTKKKTSRKEYEQLGALHGDQLPNLEAEDKVMQVLATSSNTKSLSANDHSESEWELL</sequence>
<feature type="region of interest" description="Disordered" evidence="1">
    <location>
        <begin position="399"/>
        <end position="418"/>
    </location>
</feature>
<dbReference type="GO" id="GO:0006950">
    <property type="term" value="P:response to stress"/>
    <property type="evidence" value="ECO:0000318"/>
    <property type="project" value="GO_Central"/>
</dbReference>
<feature type="compositionally biased region" description="Basic and acidic residues" evidence="1">
    <location>
        <begin position="409"/>
        <end position="418"/>
    </location>
</feature>
<dbReference type="PANTHER" id="PTHR34659:SF8">
    <property type="entry name" value="(RAPE) HYPOTHETICAL PROTEIN"/>
    <property type="match status" value="1"/>
</dbReference>
<protein>
    <submittedName>
        <fullName evidence="3">Uncharacterized protein LOC107775144 isoform X1</fullName>
    </submittedName>
    <submittedName>
        <fullName evidence="3">Uncharacterized protein isoform X1</fullName>
    </submittedName>
</protein>
<dbReference type="GO" id="GO:0005776">
    <property type="term" value="C:autophagosome"/>
    <property type="evidence" value="ECO:0000318"/>
    <property type="project" value="GO_Central"/>
</dbReference>
<dbReference type="GO" id="GO:0061908">
    <property type="term" value="C:phagophore"/>
    <property type="evidence" value="ECO:0000318"/>
    <property type="project" value="GO_Central"/>
</dbReference>
<dbReference type="KEGG" id="nta:107775144"/>
<feature type="compositionally biased region" description="Polar residues" evidence="1">
    <location>
        <begin position="399"/>
        <end position="408"/>
    </location>
</feature>
<reference evidence="3" key="2">
    <citation type="submission" date="2025-08" db="UniProtKB">
        <authorList>
            <consortium name="RefSeq"/>
        </authorList>
    </citation>
    <scope>IDENTIFICATION</scope>
    <source>
        <tissue evidence="3">Leaf</tissue>
    </source>
</reference>
<dbReference type="RefSeq" id="XP_016450316.1">
    <property type="nucleotide sequence ID" value="XM_016594830.2"/>
</dbReference>
<dbReference type="AlphaFoldDB" id="A0A1S3YDJ5"/>
<evidence type="ECO:0000313" key="2">
    <source>
        <dbReference type="Proteomes" id="UP000790787"/>
    </source>
</evidence>